<dbReference type="AlphaFoldDB" id="A0A6P2DKR6"/>
<dbReference type="NCBIfam" id="TIGR02603">
    <property type="entry name" value="CxxCH_TIGR02603"/>
    <property type="match status" value="1"/>
</dbReference>
<dbReference type="PANTHER" id="PTHR33546">
    <property type="entry name" value="LARGE, MULTIFUNCTIONAL SECRETED PROTEIN-RELATED"/>
    <property type="match status" value="1"/>
</dbReference>
<reference evidence="7 8" key="1">
    <citation type="submission" date="2019-05" db="EMBL/GenBank/DDBJ databases">
        <authorList>
            <consortium name="Science for Life Laboratories"/>
        </authorList>
    </citation>
    <scope>NUCLEOTIDE SEQUENCE [LARGE SCALE GENOMIC DNA]</scope>
    <source>
        <strain evidence="7">Soil9</strain>
    </source>
</reference>
<dbReference type="PANTHER" id="PTHR33546:SF1">
    <property type="entry name" value="LARGE, MULTIFUNCTIONAL SECRETED PROTEIN"/>
    <property type="match status" value="1"/>
</dbReference>
<sequence length="1036" mass="112840">MRFPLSVASLFVLALPALAQPKPPDLPPHLMAPTDALTPADERKAFTVPAGFDVQLVASEPDIQKPMQMAFDAKGRMWVTTSYHYPFATQGKPTDKLFVLSDFDPKTGKAGKVQVFADDLNIPIGILPLPDCKSCIVSSVGEIRKYTDTDGDGKGDKMEVLFSGFGSRDTHGMYNSYTLMPDGWIYSCHGFANDSTVRGKDGHEVKMNSGNTFRFRPDGSRLEVWTRGQVNPFGIAVDPWFNLYTADCHSKPITQLVPGAYYESFGKPHDGLGFTPHVTAHPHKSTGLCGLVWYDANQFPAEYKGTMLLGDVVSNCISSDKIVWKGSTPVAIEQPDFLTSTDRWFRPVDIKLGTDGALYVADFYNKIIGHYEVDLKDPRRDKDRARIWRIVWTGKDKKAPAPKFHRADFTAATDTELVDDLFHPNLAVRFFAGHQLRRRAAEGNLKVGVPGDKLAKNPDLAASAIGWSAFIAEARPQALAAKDYELLSAIHKDAGVKPDQQTGHLIRALSSRPKWDKDERAILLEALKSSDSAHQTRAAVETVALHPHAEFVEPLVEVLRKCPVDDLLLRQAARIALRNCLRDDPKGWPTEYKAVYADMALAITNRDAAKYLLSQISTRKLSADRLPPAAEHVARYGGAEDEETLFKSLSSPPNADAVVAAFRGVQARGATLSADATKHLLEHSQNAIHASDFAGGLPPAGIIRAVWGLRVLNALPTVAERGANGPKLTPQSVTALASAVASSKVSDEIRIGAAEVLLRYAPAESINAVRKQLAEPSTPESVRAGFLIAFAASNVPGAQVEARDGMKSVPYRIAVQIALNLAGTKGGADVLLTAVKQGQAAQRLLQEKAVVERLKASGVPNWEKQVADLTKGLPPADQRLAELIKKRATGFASAKADKVEGAKLFAKHCAACHKIGDQGGKIAPQLDGIGVRGVERLLEDVLDPNRNVDQAFRARSITTSDDRTITALMLRVEGEVLVVADLEGKEKRIPLKEITLNRETLLSAMPANFSDVIPEVDFYHIIAYLLDQKAKDPPMK</sequence>
<dbReference type="GO" id="GO:0020037">
    <property type="term" value="F:heme binding"/>
    <property type="evidence" value="ECO:0007669"/>
    <property type="project" value="InterPro"/>
</dbReference>
<dbReference type="InterPro" id="IPR011041">
    <property type="entry name" value="Quinoprot_gluc/sorb_DH_b-prop"/>
</dbReference>
<evidence type="ECO:0000256" key="1">
    <source>
        <dbReference type="ARBA" id="ARBA00022617"/>
    </source>
</evidence>
<evidence type="ECO:0000259" key="6">
    <source>
        <dbReference type="PROSITE" id="PS51007"/>
    </source>
</evidence>
<dbReference type="PROSITE" id="PS51007">
    <property type="entry name" value="CYTC"/>
    <property type="match status" value="1"/>
</dbReference>
<dbReference type="SUPFAM" id="SSF46626">
    <property type="entry name" value="Cytochrome c"/>
    <property type="match status" value="1"/>
</dbReference>
<feature type="chain" id="PRO_5027089341" description="Cytochrome c domain-containing protein" evidence="5">
    <location>
        <begin position="20"/>
        <end position="1036"/>
    </location>
</feature>
<dbReference type="KEGG" id="gms:SOIL9_79180"/>
<keyword evidence="5" id="KW-0732">Signal</keyword>
<keyword evidence="2 4" id="KW-0479">Metal-binding</keyword>
<dbReference type="EMBL" id="LR593886">
    <property type="protein sequence ID" value="VTS01233.1"/>
    <property type="molecule type" value="Genomic_DNA"/>
</dbReference>
<organism evidence="7 8">
    <name type="scientific">Gemmata massiliana</name>
    <dbReference type="NCBI Taxonomy" id="1210884"/>
    <lineage>
        <taxon>Bacteria</taxon>
        <taxon>Pseudomonadati</taxon>
        <taxon>Planctomycetota</taxon>
        <taxon>Planctomycetia</taxon>
        <taxon>Gemmatales</taxon>
        <taxon>Gemmataceae</taxon>
        <taxon>Gemmata</taxon>
    </lineage>
</organism>
<dbReference type="InterPro" id="IPR055557">
    <property type="entry name" value="DUF7133"/>
</dbReference>
<feature type="domain" description="Cytochrome c" evidence="6">
    <location>
        <begin position="896"/>
        <end position="1029"/>
    </location>
</feature>
<dbReference type="InterPro" id="IPR011042">
    <property type="entry name" value="6-blade_b-propeller_TolB-like"/>
</dbReference>
<keyword evidence="1 4" id="KW-0349">Heme</keyword>
<evidence type="ECO:0000256" key="5">
    <source>
        <dbReference type="SAM" id="SignalP"/>
    </source>
</evidence>
<keyword evidence="8" id="KW-1185">Reference proteome</keyword>
<evidence type="ECO:0000256" key="3">
    <source>
        <dbReference type="ARBA" id="ARBA00023004"/>
    </source>
</evidence>
<dbReference type="InterPro" id="IPR036909">
    <property type="entry name" value="Cyt_c-like_dom_sf"/>
</dbReference>
<evidence type="ECO:0000256" key="2">
    <source>
        <dbReference type="ARBA" id="ARBA00022723"/>
    </source>
</evidence>
<dbReference type="Proteomes" id="UP000464178">
    <property type="component" value="Chromosome"/>
</dbReference>
<keyword evidence="3 4" id="KW-0408">Iron</keyword>
<dbReference type="Pfam" id="PF23500">
    <property type="entry name" value="DUF7133"/>
    <property type="match status" value="1"/>
</dbReference>
<feature type="signal peptide" evidence="5">
    <location>
        <begin position="1"/>
        <end position="19"/>
    </location>
</feature>
<accession>A0A6P2DKR6</accession>
<dbReference type="RefSeq" id="WP_162672393.1">
    <property type="nucleotide sequence ID" value="NZ_LR593886.1"/>
</dbReference>
<dbReference type="Gene3D" id="2.120.10.30">
    <property type="entry name" value="TolB, C-terminal domain"/>
    <property type="match status" value="1"/>
</dbReference>
<dbReference type="InterPro" id="IPR013428">
    <property type="entry name" value="Membrane-bound_put_N"/>
</dbReference>
<evidence type="ECO:0000313" key="7">
    <source>
        <dbReference type="EMBL" id="VTS01233.1"/>
    </source>
</evidence>
<dbReference type="InterPro" id="IPR013427">
    <property type="entry name" value="Haem-bd_dom_put"/>
</dbReference>
<dbReference type="NCBIfam" id="TIGR02604">
    <property type="entry name" value="Piru_Ver_Nterm"/>
    <property type="match status" value="1"/>
</dbReference>
<dbReference type="GO" id="GO:0009055">
    <property type="term" value="F:electron transfer activity"/>
    <property type="evidence" value="ECO:0007669"/>
    <property type="project" value="InterPro"/>
</dbReference>
<protein>
    <recommendedName>
        <fullName evidence="6">Cytochrome c domain-containing protein</fullName>
    </recommendedName>
</protein>
<evidence type="ECO:0000313" key="8">
    <source>
        <dbReference type="Proteomes" id="UP000464178"/>
    </source>
</evidence>
<dbReference type="GO" id="GO:0046872">
    <property type="term" value="F:metal ion binding"/>
    <property type="evidence" value="ECO:0007669"/>
    <property type="project" value="UniProtKB-KW"/>
</dbReference>
<proteinExistence type="predicted"/>
<dbReference type="Pfam" id="PF00034">
    <property type="entry name" value="Cytochrom_C"/>
    <property type="match status" value="1"/>
</dbReference>
<dbReference type="SUPFAM" id="SSF50952">
    <property type="entry name" value="Soluble quinoprotein glucose dehydrogenase"/>
    <property type="match status" value="1"/>
</dbReference>
<dbReference type="InterPro" id="IPR009056">
    <property type="entry name" value="Cyt_c-like_dom"/>
</dbReference>
<evidence type="ECO:0000256" key="4">
    <source>
        <dbReference type="PROSITE-ProRule" id="PRU00433"/>
    </source>
</evidence>
<name>A0A6P2DKR6_9BACT</name>
<dbReference type="Gene3D" id="1.10.760.10">
    <property type="entry name" value="Cytochrome c-like domain"/>
    <property type="match status" value="1"/>
</dbReference>
<gene>
    <name evidence="7" type="ORF">SOIL9_79180</name>
</gene>